<organism evidence="2 3">
    <name type="scientific">Penaeus vannamei</name>
    <name type="common">Whiteleg shrimp</name>
    <name type="synonym">Litopenaeus vannamei</name>
    <dbReference type="NCBI Taxonomy" id="6689"/>
    <lineage>
        <taxon>Eukaryota</taxon>
        <taxon>Metazoa</taxon>
        <taxon>Ecdysozoa</taxon>
        <taxon>Arthropoda</taxon>
        <taxon>Crustacea</taxon>
        <taxon>Multicrustacea</taxon>
        <taxon>Malacostraca</taxon>
        <taxon>Eumalacostraca</taxon>
        <taxon>Eucarida</taxon>
        <taxon>Decapoda</taxon>
        <taxon>Dendrobranchiata</taxon>
        <taxon>Penaeoidea</taxon>
        <taxon>Penaeidae</taxon>
        <taxon>Penaeus</taxon>
    </lineage>
</organism>
<dbReference type="InterPro" id="IPR025714">
    <property type="entry name" value="Methyltranfer_dom"/>
</dbReference>
<dbReference type="PANTHER" id="PTHR12496:SF2">
    <property type="entry name" value="METHYLTRANSFERASE-LIKE PROTEIN 25B"/>
    <property type="match status" value="1"/>
</dbReference>
<dbReference type="Proteomes" id="UP000283509">
    <property type="component" value="Unassembled WGS sequence"/>
</dbReference>
<protein>
    <recommendedName>
        <fullName evidence="1">Methyltransferase domain-containing protein</fullName>
    </recommendedName>
</protein>
<evidence type="ECO:0000259" key="1">
    <source>
        <dbReference type="Pfam" id="PF13679"/>
    </source>
</evidence>
<dbReference type="EMBL" id="QCYY01000658">
    <property type="protein sequence ID" value="ROT83655.1"/>
    <property type="molecule type" value="Genomic_DNA"/>
</dbReference>
<dbReference type="PANTHER" id="PTHR12496">
    <property type="entry name" value="CGI-41 METHYLTRANSFERASE"/>
    <property type="match status" value="1"/>
</dbReference>
<name>A0A423U4N2_PENVA</name>
<reference evidence="2 3" key="1">
    <citation type="submission" date="2018-04" db="EMBL/GenBank/DDBJ databases">
        <authorList>
            <person name="Zhang X."/>
            <person name="Yuan J."/>
            <person name="Li F."/>
            <person name="Xiang J."/>
        </authorList>
    </citation>
    <scope>NUCLEOTIDE SEQUENCE [LARGE SCALE GENOMIC DNA]</scope>
    <source>
        <tissue evidence="2">Muscle</tissue>
    </source>
</reference>
<sequence>MSNYVCLREDNVAAWKDFTRNAIKLLDLYRHLLDTYVLDFFTRDLWSKLHPSWQEVLETITSRNLADFLSNDKTFSQQKVWPLSLLALRASCSAYTLPRKPVTSAEPFTEYIKQQGFTQETLEAVDNETASSRDGQTDLTIALHPLQQITVNWGIANNELSAAAGQHKLLQHVFRRHLKPKKQHEVARLSLVAGLVARTTCDGVMVDVGSGQGHLSRLLAYGHDVRVVCLEAQDEFIMGAKKFDNQLELAAEKMKKKFTALPELPPSPRHSVCHLEPDMSHEAFKQAVTGAWPGLEGRGGVCGLLGLHTCGNLAPTMLRIFANMPTCHAVISVGCCYMNDETDYPGYPMSKAVQAVTGNELSYEAREVACHAIEMYAERLYLGADNLKVHCYRAALEEIIVKYWPELSHAGLRSVNHAHEMEFPVYAKAATARLNDVILPEEDLTSEITNHNLSRWMQVVVYYSMRLLLAPVIESVVLMDRLLYLYEKGVESILVPAFDPRLSPRNHVLVAIKQKNNS</sequence>
<dbReference type="InterPro" id="IPR052220">
    <property type="entry name" value="METTL25"/>
</dbReference>
<keyword evidence="3" id="KW-1185">Reference proteome</keyword>
<comment type="caution">
    <text evidence="2">The sequence shown here is derived from an EMBL/GenBank/DDBJ whole genome shotgun (WGS) entry which is preliminary data.</text>
</comment>
<dbReference type="AlphaFoldDB" id="A0A423U4N2"/>
<gene>
    <name evidence="2" type="ORF">C7M84_023164</name>
</gene>
<dbReference type="OrthoDB" id="5875367at2759"/>
<evidence type="ECO:0000313" key="2">
    <source>
        <dbReference type="EMBL" id="ROT83655.1"/>
    </source>
</evidence>
<feature type="domain" description="Methyltransferase" evidence="1">
    <location>
        <begin position="181"/>
        <end position="338"/>
    </location>
</feature>
<dbReference type="Pfam" id="PF13679">
    <property type="entry name" value="Methyltransf_32"/>
    <property type="match status" value="1"/>
</dbReference>
<proteinExistence type="predicted"/>
<reference evidence="2 3" key="2">
    <citation type="submission" date="2019-01" db="EMBL/GenBank/DDBJ databases">
        <title>The decoding of complex shrimp genome reveals the adaptation for benthos swimmer, frequently molting mechanism and breeding impact on genome.</title>
        <authorList>
            <person name="Sun Y."/>
            <person name="Gao Y."/>
            <person name="Yu Y."/>
        </authorList>
    </citation>
    <scope>NUCLEOTIDE SEQUENCE [LARGE SCALE GENOMIC DNA]</scope>
    <source>
        <tissue evidence="2">Muscle</tissue>
    </source>
</reference>
<evidence type="ECO:0000313" key="3">
    <source>
        <dbReference type="Proteomes" id="UP000283509"/>
    </source>
</evidence>
<accession>A0A423U4N2</accession>
<dbReference type="STRING" id="6689.A0A423U4N2"/>